<dbReference type="SUPFAM" id="SSF63737">
    <property type="entry name" value="Leukotriene A4 hydrolase N-terminal domain"/>
    <property type="match status" value="1"/>
</dbReference>
<dbReference type="Gene3D" id="2.60.40.1730">
    <property type="entry name" value="tricorn interacting facor f3 domain"/>
    <property type="match status" value="1"/>
</dbReference>
<dbReference type="Proteomes" id="UP000023152">
    <property type="component" value="Unassembled WGS sequence"/>
</dbReference>
<feature type="non-terminal residue" evidence="2">
    <location>
        <position position="290"/>
    </location>
</feature>
<dbReference type="InterPro" id="IPR042097">
    <property type="entry name" value="Aminopeptidase_N-like_N_sf"/>
</dbReference>
<dbReference type="Gene3D" id="3.30.2010.30">
    <property type="match status" value="1"/>
</dbReference>
<dbReference type="GO" id="GO:0016787">
    <property type="term" value="F:hydrolase activity"/>
    <property type="evidence" value="ECO:0007669"/>
    <property type="project" value="UniProtKB-KW"/>
</dbReference>
<dbReference type="AlphaFoldDB" id="X6NS65"/>
<accession>X6NS65</accession>
<dbReference type="SUPFAM" id="SSF55486">
    <property type="entry name" value="Metalloproteases ('zincins'), catalytic domain"/>
    <property type="match status" value="1"/>
</dbReference>
<comment type="caution">
    <text evidence="2">The sequence shown here is derived from an EMBL/GenBank/DDBJ whole genome shotgun (WGS) entry which is preliminary data.</text>
</comment>
<dbReference type="EMBL" id="ASPP01006468">
    <property type="protein sequence ID" value="ETO28778.1"/>
    <property type="molecule type" value="Genomic_DNA"/>
</dbReference>
<dbReference type="PANTHER" id="PTHR45726:SF3">
    <property type="entry name" value="LEUKOTRIENE A-4 HYDROLASE"/>
    <property type="match status" value="1"/>
</dbReference>
<dbReference type="OrthoDB" id="79562at2759"/>
<dbReference type="InterPro" id="IPR045357">
    <property type="entry name" value="Aminopeptidase_N-like_N"/>
</dbReference>
<dbReference type="PRINTS" id="PR00756">
    <property type="entry name" value="ALADIPTASE"/>
</dbReference>
<dbReference type="PANTHER" id="PTHR45726">
    <property type="entry name" value="LEUKOTRIENE A-4 HYDROLASE"/>
    <property type="match status" value="1"/>
</dbReference>
<proteinExistence type="predicted"/>
<name>X6NS65_RETFI</name>
<dbReference type="Pfam" id="PF17900">
    <property type="entry name" value="Peptidase_M1_N"/>
    <property type="match status" value="1"/>
</dbReference>
<keyword evidence="3" id="KW-1185">Reference proteome</keyword>
<dbReference type="InterPro" id="IPR001930">
    <property type="entry name" value="Peptidase_M1"/>
</dbReference>
<sequence>MAQEEAKVSQSKDPCTYSNFHQLKLVHMHLEWKVNFEKKELDGYCEVTIEKKESGVTELILDTKSLKIGDWSVQTNKHINKSKQKKKKKASIRSGKVEAFGEALHIELPKEWCKTSNKGLKVRIAYKTSPEANGIQWLEPSQTAGGKHPYLFTQFQPILARTAFPCFDTPGVKSTYTANVTCEKGLVALMSGLADKSDRSHTDDKWVSYSFRQPVPICSYLVALVVGNLERRQISPRCDVWCEPSIVDKAAFEFANMEKFLSIAESICGKYHWSRYDLLCLPPSFPCSFM</sequence>
<keyword evidence="2" id="KW-0378">Hydrolase</keyword>
<dbReference type="GO" id="GO:0005829">
    <property type="term" value="C:cytosol"/>
    <property type="evidence" value="ECO:0007669"/>
    <property type="project" value="TreeGrafter"/>
</dbReference>
<evidence type="ECO:0000313" key="2">
    <source>
        <dbReference type="EMBL" id="ETO28778.1"/>
    </source>
</evidence>
<gene>
    <name evidence="2" type="ORF">RFI_08349</name>
</gene>
<dbReference type="InterPro" id="IPR034015">
    <property type="entry name" value="M1_LTA4H"/>
</dbReference>
<organism evidence="2 3">
    <name type="scientific">Reticulomyxa filosa</name>
    <dbReference type="NCBI Taxonomy" id="46433"/>
    <lineage>
        <taxon>Eukaryota</taxon>
        <taxon>Sar</taxon>
        <taxon>Rhizaria</taxon>
        <taxon>Retaria</taxon>
        <taxon>Foraminifera</taxon>
        <taxon>Monothalamids</taxon>
        <taxon>Reticulomyxidae</taxon>
        <taxon>Reticulomyxa</taxon>
    </lineage>
</organism>
<protein>
    <submittedName>
        <fullName evidence="2">Leukotriene A-4 hydrolase</fullName>
    </submittedName>
</protein>
<reference evidence="2 3" key="1">
    <citation type="journal article" date="2013" name="Curr. Biol.">
        <title>The Genome of the Foraminiferan Reticulomyxa filosa.</title>
        <authorList>
            <person name="Glockner G."/>
            <person name="Hulsmann N."/>
            <person name="Schleicher M."/>
            <person name="Noegel A.A."/>
            <person name="Eichinger L."/>
            <person name="Gallinger C."/>
            <person name="Pawlowski J."/>
            <person name="Sierra R."/>
            <person name="Euteneuer U."/>
            <person name="Pillet L."/>
            <person name="Moustafa A."/>
            <person name="Platzer M."/>
            <person name="Groth M."/>
            <person name="Szafranski K."/>
            <person name="Schliwa M."/>
        </authorList>
    </citation>
    <scope>NUCLEOTIDE SEQUENCE [LARGE SCALE GENOMIC DNA]</scope>
</reference>
<dbReference type="OMA" id="TWEARIT"/>
<dbReference type="GO" id="GO:0006508">
    <property type="term" value="P:proteolysis"/>
    <property type="evidence" value="ECO:0007669"/>
    <property type="project" value="InterPro"/>
</dbReference>
<feature type="domain" description="Aminopeptidase N-like N-terminal" evidence="1">
    <location>
        <begin position="27"/>
        <end position="221"/>
    </location>
</feature>
<evidence type="ECO:0000313" key="3">
    <source>
        <dbReference type="Proteomes" id="UP000023152"/>
    </source>
</evidence>
<evidence type="ECO:0000259" key="1">
    <source>
        <dbReference type="Pfam" id="PF17900"/>
    </source>
</evidence>